<feature type="transmembrane region" description="Helical" evidence="8">
    <location>
        <begin position="229"/>
        <end position="246"/>
    </location>
</feature>
<feature type="transmembrane region" description="Helical" evidence="8">
    <location>
        <begin position="12"/>
        <end position="34"/>
    </location>
</feature>
<feature type="transmembrane region" description="Helical" evidence="8">
    <location>
        <begin position="518"/>
        <end position="537"/>
    </location>
</feature>
<dbReference type="InterPro" id="IPR051605">
    <property type="entry name" value="CstA"/>
</dbReference>
<evidence type="ECO:0000256" key="3">
    <source>
        <dbReference type="ARBA" id="ARBA00022448"/>
    </source>
</evidence>
<feature type="transmembrane region" description="Helical" evidence="8">
    <location>
        <begin position="101"/>
        <end position="121"/>
    </location>
</feature>
<feature type="transmembrane region" description="Helical" evidence="8">
    <location>
        <begin position="168"/>
        <end position="191"/>
    </location>
</feature>
<dbReference type="InterPro" id="IPR003706">
    <property type="entry name" value="CstA_N"/>
</dbReference>
<feature type="transmembrane region" description="Helical" evidence="8">
    <location>
        <begin position="333"/>
        <end position="353"/>
    </location>
</feature>
<comment type="subcellular location">
    <subcellularLocation>
        <location evidence="1">Cell membrane</location>
        <topology evidence="1">Multi-pass membrane protein</topology>
    </subcellularLocation>
</comment>
<feature type="transmembrane region" description="Helical" evidence="8">
    <location>
        <begin position="581"/>
        <end position="601"/>
    </location>
</feature>
<dbReference type="RefSeq" id="WP_155436494.1">
    <property type="nucleotide sequence ID" value="NZ_JBHLXK010000007.1"/>
</dbReference>
<dbReference type="PANTHER" id="PTHR30252:SF3">
    <property type="entry name" value="PYRUVATE_PROTON SYMPORTER BTST"/>
    <property type="match status" value="1"/>
</dbReference>
<feature type="transmembrane region" description="Helical" evidence="8">
    <location>
        <begin position="652"/>
        <end position="672"/>
    </location>
</feature>
<keyword evidence="5 8" id="KW-0812">Transmembrane</keyword>
<evidence type="ECO:0000256" key="1">
    <source>
        <dbReference type="ARBA" id="ARBA00004651"/>
    </source>
</evidence>
<dbReference type="EMBL" id="WNKW01000008">
    <property type="protein sequence ID" value="MTW35147.1"/>
    <property type="molecule type" value="Genomic_DNA"/>
</dbReference>
<dbReference type="Proteomes" id="UP000735592">
    <property type="component" value="Unassembled WGS sequence"/>
</dbReference>
<keyword evidence="3" id="KW-0813">Transport</keyword>
<comment type="similarity">
    <text evidence="2">Belongs to the peptide transporter carbon starvation (CstA) (TC 2.A.114) family.</text>
</comment>
<feature type="transmembrane region" description="Helical" evidence="8">
    <location>
        <begin position="197"/>
        <end position="217"/>
    </location>
</feature>
<feature type="transmembrane region" description="Helical" evidence="8">
    <location>
        <begin position="266"/>
        <end position="285"/>
    </location>
</feature>
<evidence type="ECO:0000313" key="10">
    <source>
        <dbReference type="EMBL" id="MTW35147.1"/>
    </source>
</evidence>
<reference evidence="10 11" key="1">
    <citation type="submission" date="2019-11" db="EMBL/GenBank/DDBJ databases">
        <title>Type strains purchased from KCTC, JCM and DSMZ.</title>
        <authorList>
            <person name="Lu H."/>
        </authorList>
    </citation>
    <scope>NUCLEOTIDE SEQUENCE [LARGE SCALE GENOMIC DNA]</scope>
    <source>
        <strain evidence="10 11">DSM 103461</strain>
    </source>
</reference>
<comment type="caution">
    <text evidence="10">The sequence shown here is derived from an EMBL/GenBank/DDBJ whole genome shotgun (WGS) entry which is preliminary data.</text>
</comment>
<protein>
    <submittedName>
        <fullName evidence="10">Carbon starvation protein A</fullName>
    </submittedName>
</protein>
<dbReference type="Pfam" id="PF02554">
    <property type="entry name" value="CstA"/>
    <property type="match status" value="1"/>
</dbReference>
<keyword evidence="4" id="KW-1003">Cell membrane</keyword>
<evidence type="ECO:0000256" key="4">
    <source>
        <dbReference type="ARBA" id="ARBA00022475"/>
    </source>
</evidence>
<dbReference type="PANTHER" id="PTHR30252">
    <property type="entry name" value="INNER MEMBRANE PEPTIDE TRANSPORTER"/>
    <property type="match status" value="1"/>
</dbReference>
<name>A0ABW9SSL1_9BURK</name>
<feature type="domain" description="CstA N-terminal" evidence="9">
    <location>
        <begin position="41"/>
        <end position="599"/>
    </location>
</feature>
<proteinExistence type="inferred from homology"/>
<feature type="transmembrane region" description="Helical" evidence="8">
    <location>
        <begin position="373"/>
        <end position="393"/>
    </location>
</feature>
<feature type="transmembrane region" description="Helical" evidence="8">
    <location>
        <begin position="40"/>
        <end position="60"/>
    </location>
</feature>
<keyword evidence="6 8" id="KW-1133">Transmembrane helix</keyword>
<evidence type="ECO:0000256" key="8">
    <source>
        <dbReference type="SAM" id="Phobius"/>
    </source>
</evidence>
<evidence type="ECO:0000256" key="5">
    <source>
        <dbReference type="ARBA" id="ARBA00022692"/>
    </source>
</evidence>
<evidence type="ECO:0000259" key="9">
    <source>
        <dbReference type="Pfam" id="PF02554"/>
    </source>
</evidence>
<evidence type="ECO:0000313" key="11">
    <source>
        <dbReference type="Proteomes" id="UP000735592"/>
    </source>
</evidence>
<evidence type="ECO:0000256" key="7">
    <source>
        <dbReference type="ARBA" id="ARBA00023136"/>
    </source>
</evidence>
<feature type="transmembrane region" description="Helical" evidence="8">
    <location>
        <begin position="549"/>
        <end position="574"/>
    </location>
</feature>
<evidence type="ECO:0000256" key="6">
    <source>
        <dbReference type="ARBA" id="ARBA00022989"/>
    </source>
</evidence>
<organism evidence="10 11">
    <name type="scientific">Pseudoduganella danionis</name>
    <dbReference type="NCBI Taxonomy" id="1890295"/>
    <lineage>
        <taxon>Bacteria</taxon>
        <taxon>Pseudomonadati</taxon>
        <taxon>Pseudomonadota</taxon>
        <taxon>Betaproteobacteria</taxon>
        <taxon>Burkholderiales</taxon>
        <taxon>Oxalobacteraceae</taxon>
        <taxon>Telluria group</taxon>
        <taxon>Pseudoduganella</taxon>
    </lineage>
</organism>
<keyword evidence="7 8" id="KW-0472">Membrane</keyword>
<evidence type="ECO:0000256" key="2">
    <source>
        <dbReference type="ARBA" id="ARBA00007755"/>
    </source>
</evidence>
<gene>
    <name evidence="10" type="ORF">GM655_20295</name>
</gene>
<sequence>MQTITPRAPTTLAARLGWAALALCGAAALGVVALKRGESISAIWIVIAAVCVYLIAYRFYSLYIADKVLGLDARRLTPAQRLNDGLDHVPTNKYVLFGHHFAAIAGAGPLVGPVLAAQMGYLPGMLWILAGVVFAGAVQDFIVLFISTRRDGRSLGDLIKSELGQIPGMIALLGTFMIMVIILAVLALIVVKALAGSPWGSFTVMATIPIALFMGVYTRYIRVGRIGEVSIIGFILLIAAIFGGQIVQENPALAPMFTYTGTELTWMLIGYGFVASVLPVWLLLAPRDYLSTFLKIGTIVGLAIGIIIVAPYLKMPAMTKFIDGTGPVWAGSLFPFLFITIACGAVSGFHALISSGTTPKMIENETHARFIGYGAMLMESFVAIMALVAASTIEPGVYFAMNSPAALIGTTADTAAAAITQWGFYVTPEMLTQTAKDVGEHTIISRAGGAPTLAVGMAHILSNVIGGQTMMAFWYHFAILFEALFILTAVDAGTRAGRFMLQDLLGAFVPAMKQTENVVANLTATGLCVAAWGYFLYQGVVDPLGGINTLWPLFGIANQMLAAIALILGTCVLFKMKRARFAWVTMVPTVWLLLCTLTAGFQKIFSANPKVGFLAHAAKYQAAYADGKLLAPAKSMAQMQQVIFNDYLDASLAGFFVVVVLSILVFGIRTVLQAHAASGPTAKESPLVLATGAQ</sequence>
<feature type="transmembrane region" description="Helical" evidence="8">
    <location>
        <begin position="472"/>
        <end position="490"/>
    </location>
</feature>
<keyword evidence="11" id="KW-1185">Reference proteome</keyword>
<accession>A0ABW9SSL1</accession>
<feature type="transmembrane region" description="Helical" evidence="8">
    <location>
        <begin position="127"/>
        <end position="147"/>
    </location>
</feature>
<feature type="transmembrane region" description="Helical" evidence="8">
    <location>
        <begin position="292"/>
        <end position="313"/>
    </location>
</feature>